<protein>
    <recommendedName>
        <fullName evidence="2">SURP motif domain-containing protein</fullName>
    </recommendedName>
</protein>
<dbReference type="GO" id="GO:0045292">
    <property type="term" value="P:mRNA cis splicing, via spliceosome"/>
    <property type="evidence" value="ECO:0007669"/>
    <property type="project" value="InterPro"/>
</dbReference>
<dbReference type="PhylomeDB" id="A0A022RDQ3"/>
<feature type="domain" description="SURP motif" evidence="2">
    <location>
        <begin position="16"/>
        <end position="58"/>
    </location>
</feature>
<dbReference type="AlphaFoldDB" id="A0A022RDQ3"/>
<dbReference type="SUPFAM" id="SSF109905">
    <property type="entry name" value="Surp module (SWAP domain)"/>
    <property type="match status" value="1"/>
</dbReference>
<keyword evidence="4" id="KW-1185">Reference proteome</keyword>
<evidence type="ECO:0000313" key="4">
    <source>
        <dbReference type="Proteomes" id="UP000030748"/>
    </source>
</evidence>
<dbReference type="InterPro" id="IPR035967">
    <property type="entry name" value="SWAP/Surp_sf"/>
</dbReference>
<dbReference type="InterPro" id="IPR045146">
    <property type="entry name" value="SF3A1"/>
</dbReference>
<accession>A0A022RDQ3</accession>
<dbReference type="eggNOG" id="KOG0007">
    <property type="taxonomic scope" value="Eukaryota"/>
</dbReference>
<proteinExistence type="predicted"/>
<organism evidence="3 4">
    <name type="scientific">Erythranthe guttata</name>
    <name type="common">Yellow monkey flower</name>
    <name type="synonym">Mimulus guttatus</name>
    <dbReference type="NCBI Taxonomy" id="4155"/>
    <lineage>
        <taxon>Eukaryota</taxon>
        <taxon>Viridiplantae</taxon>
        <taxon>Streptophyta</taxon>
        <taxon>Embryophyta</taxon>
        <taxon>Tracheophyta</taxon>
        <taxon>Spermatophyta</taxon>
        <taxon>Magnoliopsida</taxon>
        <taxon>eudicotyledons</taxon>
        <taxon>Gunneridae</taxon>
        <taxon>Pentapetalae</taxon>
        <taxon>asterids</taxon>
        <taxon>lamiids</taxon>
        <taxon>Lamiales</taxon>
        <taxon>Phrymaceae</taxon>
        <taxon>Erythranthe</taxon>
    </lineage>
</organism>
<dbReference type="FunFam" id="1.10.10.790:FF:000002">
    <property type="entry name" value="Splicing factor 3A subunit 1"/>
    <property type="match status" value="1"/>
</dbReference>
<dbReference type="SMART" id="SM00648">
    <property type="entry name" value="SWAP"/>
    <property type="match status" value="1"/>
</dbReference>
<dbReference type="Pfam" id="PF01805">
    <property type="entry name" value="Surp"/>
    <property type="match status" value="1"/>
</dbReference>
<dbReference type="Gene3D" id="1.10.10.790">
    <property type="entry name" value="Surp module"/>
    <property type="match status" value="1"/>
</dbReference>
<sequence length="70" mass="7993">MEGALPILPPPDIRMIVDKTARYVVKNGPEFEQRIISSCQGTQNFSFLHSDDPYHAYYKHRISEARAATN</sequence>
<evidence type="ECO:0000259" key="2">
    <source>
        <dbReference type="PROSITE" id="PS50128"/>
    </source>
</evidence>
<keyword evidence="1" id="KW-0507">mRNA processing</keyword>
<reference evidence="3 4" key="1">
    <citation type="journal article" date="2013" name="Proc. Natl. Acad. Sci. U.S.A.">
        <title>Fine-scale variation in meiotic recombination in Mimulus inferred from population shotgun sequencing.</title>
        <authorList>
            <person name="Hellsten U."/>
            <person name="Wright K.M."/>
            <person name="Jenkins J."/>
            <person name="Shu S."/>
            <person name="Yuan Y."/>
            <person name="Wessler S.R."/>
            <person name="Schmutz J."/>
            <person name="Willis J.H."/>
            <person name="Rokhsar D.S."/>
        </authorList>
    </citation>
    <scope>NUCLEOTIDE SEQUENCE [LARGE SCALE GENOMIC DNA]</scope>
    <source>
        <strain evidence="4">cv. DUN x IM62</strain>
    </source>
</reference>
<gene>
    <name evidence="3" type="ORF">MIMGU_mgv1a017513mg</name>
</gene>
<evidence type="ECO:0000256" key="1">
    <source>
        <dbReference type="ARBA" id="ARBA00022664"/>
    </source>
</evidence>
<dbReference type="GO" id="GO:0003723">
    <property type="term" value="F:RNA binding"/>
    <property type="evidence" value="ECO:0007669"/>
    <property type="project" value="InterPro"/>
</dbReference>
<dbReference type="InterPro" id="IPR000061">
    <property type="entry name" value="Surp"/>
</dbReference>
<name>A0A022RDQ3_ERYGU</name>
<dbReference type="EMBL" id="KI630480">
    <property type="protein sequence ID" value="EYU38457.1"/>
    <property type="molecule type" value="Genomic_DNA"/>
</dbReference>
<dbReference type="STRING" id="4155.A0A022RDQ3"/>
<dbReference type="PROSITE" id="PS50128">
    <property type="entry name" value="SURP"/>
    <property type="match status" value="1"/>
</dbReference>
<dbReference type="Proteomes" id="UP000030748">
    <property type="component" value="Unassembled WGS sequence"/>
</dbReference>
<dbReference type="PANTHER" id="PTHR15316">
    <property type="entry name" value="SPLICEOSOME ASSOCIATED PROTEIN 114/SWAP SPLICING FACTOR-RELATED"/>
    <property type="match status" value="1"/>
</dbReference>
<evidence type="ECO:0000313" key="3">
    <source>
        <dbReference type="EMBL" id="EYU38457.1"/>
    </source>
</evidence>
<dbReference type="PANTHER" id="PTHR15316:SF1">
    <property type="entry name" value="SPLICING FACTOR 3A SUBUNIT 1"/>
    <property type="match status" value="1"/>
</dbReference>